<keyword evidence="3" id="KW-1185">Reference proteome</keyword>
<sequence length="266" mass="28068">MINEFRVAFQRLLDASVAQSPEFRSAMHEVFRLSPQVPQEERVFALEALVPVMRECEPIAGIAADLAVLAGALVEADTPAGQAGIEVMRQLAHYGKAADVFLQAWEQTGGGSPPPPMEVTAAEEQRVAASLNELARVATTGWWVAHRYGLAAKAVLTDADTRAALCTVPAAPQETAFLEELTHIAGRLSTEIAEYGEVHGLLRALAPDSAAVPENAAVPDHAPEEAPRTPEPPEPAPVPATPPGAGLLPPLPPGVSDSAGWAPQWK</sequence>
<evidence type="ECO:0000313" key="2">
    <source>
        <dbReference type="EMBL" id="MBB6171774.1"/>
    </source>
</evidence>
<accession>A0A7W9YGL5</accession>
<dbReference type="Proteomes" id="UP000546642">
    <property type="component" value="Unassembled WGS sequence"/>
</dbReference>
<name>A0A7W9YGL5_9ACTN</name>
<feature type="compositionally biased region" description="Pro residues" evidence="1">
    <location>
        <begin position="229"/>
        <end position="242"/>
    </location>
</feature>
<protein>
    <submittedName>
        <fullName evidence="2">Uncharacterized protein</fullName>
    </submittedName>
</protein>
<evidence type="ECO:0000313" key="3">
    <source>
        <dbReference type="Proteomes" id="UP000546642"/>
    </source>
</evidence>
<gene>
    <name evidence="2" type="ORF">HNR23_001834</name>
</gene>
<proteinExistence type="predicted"/>
<dbReference type="EMBL" id="JACHDS010000001">
    <property type="protein sequence ID" value="MBB6171774.1"/>
    <property type="molecule type" value="Genomic_DNA"/>
</dbReference>
<reference evidence="2 3" key="1">
    <citation type="submission" date="2020-08" db="EMBL/GenBank/DDBJ databases">
        <title>Sequencing the genomes of 1000 actinobacteria strains.</title>
        <authorList>
            <person name="Klenk H.-P."/>
        </authorList>
    </citation>
    <scope>NUCLEOTIDE SEQUENCE [LARGE SCALE GENOMIC DNA]</scope>
    <source>
        <strain evidence="2 3">DSM 46659</strain>
    </source>
</reference>
<feature type="region of interest" description="Disordered" evidence="1">
    <location>
        <begin position="212"/>
        <end position="266"/>
    </location>
</feature>
<organism evidence="2 3">
    <name type="scientific">Nocardiopsis mwathae</name>
    <dbReference type="NCBI Taxonomy" id="1472723"/>
    <lineage>
        <taxon>Bacteria</taxon>
        <taxon>Bacillati</taxon>
        <taxon>Actinomycetota</taxon>
        <taxon>Actinomycetes</taxon>
        <taxon>Streptosporangiales</taxon>
        <taxon>Nocardiopsidaceae</taxon>
        <taxon>Nocardiopsis</taxon>
    </lineage>
</organism>
<dbReference type="AlphaFoldDB" id="A0A7W9YGL5"/>
<dbReference type="RefSeq" id="WP_184074994.1">
    <property type="nucleotide sequence ID" value="NZ_JACHDS010000001.1"/>
</dbReference>
<comment type="caution">
    <text evidence="2">The sequence shown here is derived from an EMBL/GenBank/DDBJ whole genome shotgun (WGS) entry which is preliminary data.</text>
</comment>
<evidence type="ECO:0000256" key="1">
    <source>
        <dbReference type="SAM" id="MobiDB-lite"/>
    </source>
</evidence>